<dbReference type="PANTHER" id="PTHR43431:SF7">
    <property type="entry name" value="OXIDOREDUCTASE, SHORT CHAIN DEHYDROGENASE_REDUCTASE FAMILY (AFU_ORTHOLOGUE AFUA_5G14000)"/>
    <property type="match status" value="1"/>
</dbReference>
<protein>
    <submittedName>
        <fullName evidence="1">SDR family oxidoreductase</fullName>
    </submittedName>
</protein>
<keyword evidence="2" id="KW-1185">Reference proteome</keyword>
<organism evidence="1 2">
    <name type="scientific">Kineosporia babensis</name>
    <dbReference type="NCBI Taxonomy" id="499548"/>
    <lineage>
        <taxon>Bacteria</taxon>
        <taxon>Bacillati</taxon>
        <taxon>Actinomycetota</taxon>
        <taxon>Actinomycetes</taxon>
        <taxon>Kineosporiales</taxon>
        <taxon>Kineosporiaceae</taxon>
        <taxon>Kineosporia</taxon>
    </lineage>
</organism>
<evidence type="ECO:0000313" key="2">
    <source>
        <dbReference type="Proteomes" id="UP001138997"/>
    </source>
</evidence>
<dbReference type="InterPro" id="IPR002347">
    <property type="entry name" value="SDR_fam"/>
</dbReference>
<dbReference type="Pfam" id="PF00106">
    <property type="entry name" value="adh_short"/>
    <property type="match status" value="1"/>
</dbReference>
<dbReference type="EMBL" id="JAJOMB010000003">
    <property type="protein sequence ID" value="MCD5310459.1"/>
    <property type="molecule type" value="Genomic_DNA"/>
</dbReference>
<dbReference type="Proteomes" id="UP001138997">
    <property type="component" value="Unassembled WGS sequence"/>
</dbReference>
<sequence>MSRVIAILGAGTGLGAALARRFGQEGFRTALVGRRLDRLEALATELKAEGVEAATFGADLSEPANVPGLLAEIRERFGRIDVVHYGPASNNTAFTPAVELTPEALDKLLPLFLLTPIEVVRGVLPQMRERGEGAILLSQGLTAAVALPGMSGVGPAMAAARNFMHTLNLELQGTGVHAGMLTIGALIQRSETAEAGPLETGDGEPSFPVADPDELAGLYWDMYVRKDTAELFYPAAAG</sequence>
<gene>
    <name evidence="1" type="ORF">LR394_06100</name>
</gene>
<dbReference type="InterPro" id="IPR036291">
    <property type="entry name" value="NAD(P)-bd_dom_sf"/>
</dbReference>
<dbReference type="Gene3D" id="3.40.50.720">
    <property type="entry name" value="NAD(P)-binding Rossmann-like Domain"/>
    <property type="match status" value="1"/>
</dbReference>
<dbReference type="AlphaFoldDB" id="A0A9X1NB27"/>
<reference evidence="1" key="1">
    <citation type="submission" date="2021-11" db="EMBL/GenBank/DDBJ databases">
        <title>Streptomyces corallinus and Kineosporia corallina sp. nov., two new coral-derived marine actinobacteria.</title>
        <authorList>
            <person name="Buangrab K."/>
            <person name="Sutthacheep M."/>
            <person name="Yeemin T."/>
            <person name="Harunari E."/>
            <person name="Igarashi Y."/>
            <person name="Sripreechasak P."/>
            <person name="Kanchanasin P."/>
            <person name="Tanasupawat S."/>
            <person name="Phongsopitanun W."/>
        </authorList>
    </citation>
    <scope>NUCLEOTIDE SEQUENCE</scope>
    <source>
        <strain evidence="1">JCM 31032</strain>
    </source>
</reference>
<dbReference type="RefSeq" id="WP_231439396.1">
    <property type="nucleotide sequence ID" value="NZ_JAJOMB010000003.1"/>
</dbReference>
<comment type="caution">
    <text evidence="1">The sequence shown here is derived from an EMBL/GenBank/DDBJ whole genome shotgun (WGS) entry which is preliminary data.</text>
</comment>
<accession>A0A9X1NB27</accession>
<dbReference type="SUPFAM" id="SSF51735">
    <property type="entry name" value="NAD(P)-binding Rossmann-fold domains"/>
    <property type="match status" value="1"/>
</dbReference>
<dbReference type="PANTHER" id="PTHR43431">
    <property type="entry name" value="OXIDOREDUCTASE, SHORT CHAIN DEHYDROGENASE/REDUCTASE FAMILY (AFU_ORTHOLOGUE AFUA_5G14000)"/>
    <property type="match status" value="1"/>
</dbReference>
<proteinExistence type="predicted"/>
<name>A0A9X1NB27_9ACTN</name>
<evidence type="ECO:0000313" key="1">
    <source>
        <dbReference type="EMBL" id="MCD5310459.1"/>
    </source>
</evidence>